<name>A0ABN7WEI5_GIGMA</name>
<feature type="non-terminal residue" evidence="1">
    <location>
        <position position="53"/>
    </location>
</feature>
<proteinExistence type="predicted"/>
<organism evidence="1 2">
    <name type="scientific">Gigaspora margarita</name>
    <dbReference type="NCBI Taxonomy" id="4874"/>
    <lineage>
        <taxon>Eukaryota</taxon>
        <taxon>Fungi</taxon>
        <taxon>Fungi incertae sedis</taxon>
        <taxon>Mucoromycota</taxon>
        <taxon>Glomeromycotina</taxon>
        <taxon>Glomeromycetes</taxon>
        <taxon>Diversisporales</taxon>
        <taxon>Gigasporaceae</taxon>
        <taxon>Gigaspora</taxon>
    </lineage>
</organism>
<evidence type="ECO:0000313" key="2">
    <source>
        <dbReference type="Proteomes" id="UP000789901"/>
    </source>
</evidence>
<protein>
    <submittedName>
        <fullName evidence="1">45461_t:CDS:1</fullName>
    </submittedName>
</protein>
<sequence length="53" mass="5980">MTLAAKTYVLALRAHLKQLCIAMNFQFRLFNGSIAHLDLEGKFLQDLEVASLD</sequence>
<keyword evidence="2" id="KW-1185">Reference proteome</keyword>
<comment type="caution">
    <text evidence="1">The sequence shown here is derived from an EMBL/GenBank/DDBJ whole genome shotgun (WGS) entry which is preliminary data.</text>
</comment>
<evidence type="ECO:0000313" key="1">
    <source>
        <dbReference type="EMBL" id="CAG8829580.1"/>
    </source>
</evidence>
<dbReference type="EMBL" id="CAJVQB010041509">
    <property type="protein sequence ID" value="CAG8829580.1"/>
    <property type="molecule type" value="Genomic_DNA"/>
</dbReference>
<dbReference type="Proteomes" id="UP000789901">
    <property type="component" value="Unassembled WGS sequence"/>
</dbReference>
<reference evidence="1 2" key="1">
    <citation type="submission" date="2021-06" db="EMBL/GenBank/DDBJ databases">
        <authorList>
            <person name="Kallberg Y."/>
            <person name="Tangrot J."/>
            <person name="Rosling A."/>
        </authorList>
    </citation>
    <scope>NUCLEOTIDE SEQUENCE [LARGE SCALE GENOMIC DNA]</scope>
    <source>
        <strain evidence="1 2">120-4 pot B 10/14</strain>
    </source>
</reference>
<gene>
    <name evidence="1" type="ORF">GMARGA_LOCUS30024</name>
</gene>
<accession>A0ABN7WEI5</accession>